<dbReference type="PANTHER" id="PTHR45931">
    <property type="entry name" value="SI:CH211-59O9.10"/>
    <property type="match status" value="1"/>
</dbReference>
<keyword evidence="3" id="KW-0862">Zinc</keyword>
<dbReference type="SMART" id="SM00184">
    <property type="entry name" value="RING"/>
    <property type="match status" value="1"/>
</dbReference>
<protein>
    <submittedName>
        <fullName evidence="7">Ubiquitin-protein ligase CIP8, putative</fullName>
    </submittedName>
</protein>
<dbReference type="OrthoDB" id="8062037at2759"/>
<sequence>MTKSNVSSLVSMGLPRGFEWKFGESSILAGNGKQLLGAYGGYYDRENLWRKKHRKLSSHSYAGFHEGRSSAVGPGEMIKSEPAAAKEEEDGQKHMVRIEGEESIAGENGQLHASMTTRKLGRRKDDNSTGNDRSDGGSEVCRSDPVVGARELPEAAVQLTAGLQSLIEVLEADTGKSSTRGLDEHKIGAIAAHRYDGGMRGVKCSICMDELREGDMVKCLPCVHNFHAKCIDHWLRVNHRCPVCKYNSRTVAKFERIFSAIK</sequence>
<dbReference type="GO" id="GO:0006511">
    <property type="term" value="P:ubiquitin-dependent protein catabolic process"/>
    <property type="evidence" value="ECO:0007669"/>
    <property type="project" value="TreeGrafter"/>
</dbReference>
<dbReference type="RefSeq" id="XP_002767163.1">
    <property type="nucleotide sequence ID" value="XM_002767117.1"/>
</dbReference>
<keyword evidence="8" id="KW-1185">Reference proteome</keyword>
<evidence type="ECO:0000256" key="3">
    <source>
        <dbReference type="ARBA" id="ARBA00022833"/>
    </source>
</evidence>
<dbReference type="InterPro" id="IPR013083">
    <property type="entry name" value="Znf_RING/FYVE/PHD"/>
</dbReference>
<dbReference type="GeneID" id="9051991"/>
<keyword evidence="7" id="KW-0436">Ligase</keyword>
<dbReference type="InterPro" id="IPR001841">
    <property type="entry name" value="Znf_RING"/>
</dbReference>
<dbReference type="CDD" id="cd16473">
    <property type="entry name" value="RING-H2_RNF103"/>
    <property type="match status" value="1"/>
</dbReference>
<dbReference type="GO" id="GO:0016874">
    <property type="term" value="F:ligase activity"/>
    <property type="evidence" value="ECO:0007669"/>
    <property type="project" value="UniProtKB-KW"/>
</dbReference>
<evidence type="ECO:0000313" key="7">
    <source>
        <dbReference type="EMBL" id="EEQ99880.1"/>
    </source>
</evidence>
<accession>C5LTR8</accession>
<dbReference type="AlphaFoldDB" id="C5LTR8"/>
<dbReference type="Pfam" id="PF13639">
    <property type="entry name" value="zf-RING_2"/>
    <property type="match status" value="1"/>
</dbReference>
<dbReference type="SUPFAM" id="SSF57850">
    <property type="entry name" value="RING/U-box"/>
    <property type="match status" value="1"/>
</dbReference>
<dbReference type="InParanoid" id="C5LTR8"/>
<evidence type="ECO:0000256" key="2">
    <source>
        <dbReference type="ARBA" id="ARBA00022771"/>
    </source>
</evidence>
<proteinExistence type="predicted"/>
<name>C5LTR8_PERM5</name>
<keyword evidence="1" id="KW-0479">Metal-binding</keyword>
<evidence type="ECO:0000259" key="6">
    <source>
        <dbReference type="PROSITE" id="PS50089"/>
    </source>
</evidence>
<dbReference type="InterPro" id="IPR051834">
    <property type="entry name" value="RING_finger_E3_ligase"/>
</dbReference>
<feature type="compositionally biased region" description="Basic and acidic residues" evidence="5">
    <location>
        <begin position="123"/>
        <end position="136"/>
    </location>
</feature>
<dbReference type="PROSITE" id="PS50089">
    <property type="entry name" value="ZF_RING_2"/>
    <property type="match status" value="1"/>
</dbReference>
<gene>
    <name evidence="7" type="ORF">Pmar_PMAR006552</name>
</gene>
<dbReference type="Gene3D" id="3.30.40.10">
    <property type="entry name" value="Zinc/RING finger domain, C3HC4 (zinc finger)"/>
    <property type="match status" value="1"/>
</dbReference>
<evidence type="ECO:0000256" key="1">
    <source>
        <dbReference type="ARBA" id="ARBA00022723"/>
    </source>
</evidence>
<organism evidence="8">
    <name type="scientific">Perkinsus marinus (strain ATCC 50983 / TXsc)</name>
    <dbReference type="NCBI Taxonomy" id="423536"/>
    <lineage>
        <taxon>Eukaryota</taxon>
        <taxon>Sar</taxon>
        <taxon>Alveolata</taxon>
        <taxon>Perkinsozoa</taxon>
        <taxon>Perkinsea</taxon>
        <taxon>Perkinsida</taxon>
        <taxon>Perkinsidae</taxon>
        <taxon>Perkinsus</taxon>
    </lineage>
</organism>
<dbReference type="PANTHER" id="PTHR45931:SF3">
    <property type="entry name" value="RING ZINC FINGER-CONTAINING PROTEIN"/>
    <property type="match status" value="1"/>
</dbReference>
<feature type="region of interest" description="Disordered" evidence="5">
    <location>
        <begin position="101"/>
        <end position="144"/>
    </location>
</feature>
<evidence type="ECO:0000313" key="8">
    <source>
        <dbReference type="Proteomes" id="UP000007800"/>
    </source>
</evidence>
<keyword evidence="2 4" id="KW-0863">Zinc-finger</keyword>
<dbReference type="GO" id="GO:0008270">
    <property type="term" value="F:zinc ion binding"/>
    <property type="evidence" value="ECO:0007669"/>
    <property type="project" value="UniProtKB-KW"/>
</dbReference>
<dbReference type="GO" id="GO:0061630">
    <property type="term" value="F:ubiquitin protein ligase activity"/>
    <property type="evidence" value="ECO:0007669"/>
    <property type="project" value="TreeGrafter"/>
</dbReference>
<reference evidence="7 8" key="1">
    <citation type="submission" date="2008-07" db="EMBL/GenBank/DDBJ databases">
        <authorList>
            <person name="El-Sayed N."/>
            <person name="Caler E."/>
            <person name="Inman J."/>
            <person name="Amedeo P."/>
            <person name="Hass B."/>
            <person name="Wortman J."/>
        </authorList>
    </citation>
    <scope>NUCLEOTIDE SEQUENCE [LARGE SCALE GENOMIC DNA]</scope>
    <source>
        <strain evidence="8">ATCC 50983 / TXsc</strain>
    </source>
</reference>
<dbReference type="Proteomes" id="UP000007800">
    <property type="component" value="Unassembled WGS sequence"/>
</dbReference>
<dbReference type="EMBL" id="GG685402">
    <property type="protein sequence ID" value="EEQ99880.1"/>
    <property type="molecule type" value="Genomic_DNA"/>
</dbReference>
<dbReference type="GO" id="GO:0005634">
    <property type="term" value="C:nucleus"/>
    <property type="evidence" value="ECO:0007669"/>
    <property type="project" value="TreeGrafter"/>
</dbReference>
<feature type="domain" description="RING-type" evidence="6">
    <location>
        <begin position="204"/>
        <end position="245"/>
    </location>
</feature>
<evidence type="ECO:0000256" key="4">
    <source>
        <dbReference type="PROSITE-ProRule" id="PRU00175"/>
    </source>
</evidence>
<evidence type="ECO:0000256" key="5">
    <source>
        <dbReference type="SAM" id="MobiDB-lite"/>
    </source>
</evidence>